<proteinExistence type="predicted"/>
<keyword evidence="2" id="KW-1185">Reference proteome</keyword>
<accession>A0AAE9KUR2</accession>
<evidence type="ECO:0000313" key="1">
    <source>
        <dbReference type="EMBL" id="UPW39533.1"/>
    </source>
</evidence>
<organism evidence="1 2">
    <name type="scientific">Escherichia phage vB_EcoM_ESCO49</name>
    <dbReference type="NCBI Taxonomy" id="2918871"/>
    <lineage>
        <taxon>Viruses</taxon>
        <taxon>Duplodnaviria</taxon>
        <taxon>Heunggongvirae</taxon>
        <taxon>Uroviricota</taxon>
        <taxon>Caudoviricetes</taxon>
        <taxon>Andersonviridae</taxon>
        <taxon>Ounavirinae</taxon>
        <taxon>Felixounavirus</taxon>
        <taxon>Felixounavirus ESCO49</taxon>
    </lineage>
</organism>
<evidence type="ECO:0000313" key="2">
    <source>
        <dbReference type="Proteomes" id="UP000831847"/>
    </source>
</evidence>
<evidence type="ECO:0008006" key="3">
    <source>
        <dbReference type="Google" id="ProtNLM"/>
    </source>
</evidence>
<gene>
    <name evidence="1" type="ORF">ESCO49_00065</name>
</gene>
<name>A0AAE9KUR2_9CAUD</name>
<protein>
    <recommendedName>
        <fullName evidence="3">Phage protein</fullName>
    </recommendedName>
</protein>
<dbReference type="EMBL" id="OM386663">
    <property type="protein sequence ID" value="UPW39533.1"/>
    <property type="molecule type" value="Genomic_DNA"/>
</dbReference>
<dbReference type="Proteomes" id="UP000831847">
    <property type="component" value="Segment"/>
</dbReference>
<reference evidence="1 2" key="1">
    <citation type="submission" date="2022-01" db="EMBL/GenBank/DDBJ databases">
        <title>Avian Pathogenic Escherichia coli bacteriophages.</title>
        <authorList>
            <person name="Nicolas M."/>
            <person name="Trotereau A."/>
            <person name="Schouler C."/>
        </authorList>
    </citation>
    <scope>NUCLEOTIDE SEQUENCE [LARGE SCALE GENOMIC DNA]</scope>
</reference>
<sequence length="121" mass="13826">MKKTLTIQSKICKLSINGEGMTSPLNKVLKLLPKLENLKMATIRATVNAYGCYTLDVKFDIGGTDECFSLVKTVIKQVIPDYNPTDDFWKDAVKEALNDEHHYHYWGDLIISLYYSKQGYN</sequence>